<organism evidence="9 10">
    <name type="scientific">Vanrija humicola</name>
    <name type="common">Yeast</name>
    <name type="synonym">Cryptococcus humicola</name>
    <dbReference type="NCBI Taxonomy" id="5417"/>
    <lineage>
        <taxon>Eukaryota</taxon>
        <taxon>Fungi</taxon>
        <taxon>Dikarya</taxon>
        <taxon>Basidiomycota</taxon>
        <taxon>Agaricomycotina</taxon>
        <taxon>Tremellomycetes</taxon>
        <taxon>Trichosporonales</taxon>
        <taxon>Trichosporonaceae</taxon>
        <taxon>Vanrija</taxon>
    </lineage>
</organism>
<evidence type="ECO:0000256" key="3">
    <source>
        <dbReference type="ARBA" id="ARBA00022692"/>
    </source>
</evidence>
<name>A0A7D8V6I2_VANHU</name>
<dbReference type="AlphaFoldDB" id="A0A7D8V6I2"/>
<dbReference type="PANTHER" id="PTHR33281:SF21">
    <property type="entry name" value="MEMBRANE PROTEIN"/>
    <property type="match status" value="1"/>
</dbReference>
<evidence type="ECO:0000256" key="5">
    <source>
        <dbReference type="ARBA" id="ARBA00023065"/>
    </source>
</evidence>
<sequence>MQTVEDSKPRLSKISWLDDVLVYRPSIIPIVLRPVLFITLFAAAVALASAYGHEVALTNNVVPLLSVVVGLLLVFRNSTAYERYAEGRKDFTMLLSNARNLARVIWVNVVPPPAGEGPPMNRDALTERKRELIRLVVGFVFATKHYLRAEGGVHHADLQALLPKSLLESAQGACTPPEEAGGRDILGAQKVMSPRSYSMSAVSVGDEEENIGGSGSSSPRKRAASKSFPASPNKQETPSLWIGGEKKKKPASRRPTAVRVRPVLEVEVNNTGSYLSSSKSTTTLNERTPLIKPGVRPDIRRTNDDVDRQSVAGLGRLVEVGLPLIIAHEISRGLFRFRRQGCLEAIGPAGFNAMQGFVQSMTNQLGSMERIQTPLPYVFCVHLKQCVTLYLLCLPFVLVESLGWKMIPIVTCTAFTLCGVEGIAAQIEQPFGTDPSDLNLDLFCTELLCECEAIIERLPEGDDEDEILFTRSLSQRRIDDEDGE</sequence>
<dbReference type="Pfam" id="PF25539">
    <property type="entry name" value="Bestrophin_2"/>
    <property type="match status" value="2"/>
</dbReference>
<keyword evidence="6 8" id="KW-0472">Membrane</keyword>
<gene>
    <name evidence="9" type="ORF">VHUM_00531</name>
</gene>
<accession>A0A7D8V6I2</accession>
<dbReference type="InterPro" id="IPR044669">
    <property type="entry name" value="YneE/VCCN1/2-like"/>
</dbReference>
<keyword evidence="10" id="KW-1185">Reference proteome</keyword>
<feature type="compositionally biased region" description="Polar residues" evidence="7">
    <location>
        <begin position="228"/>
        <end position="238"/>
    </location>
</feature>
<comment type="subcellular location">
    <subcellularLocation>
        <location evidence="1">Membrane</location>
        <topology evidence="1">Multi-pass membrane protein</topology>
    </subcellularLocation>
</comment>
<keyword evidence="4 8" id="KW-1133">Transmembrane helix</keyword>
<evidence type="ECO:0000313" key="10">
    <source>
        <dbReference type="Proteomes" id="UP000473826"/>
    </source>
</evidence>
<evidence type="ECO:0000256" key="7">
    <source>
        <dbReference type="SAM" id="MobiDB-lite"/>
    </source>
</evidence>
<reference evidence="9 10" key="1">
    <citation type="journal article" date="2019" name="PLoS Genet.">
        <title>Convergent evolution of linked mating-type loci in basidiomycete fungi.</title>
        <authorList>
            <person name="Sun S."/>
            <person name="Coelho M.A."/>
            <person name="Heitman J."/>
            <person name="Nowrousian M."/>
        </authorList>
    </citation>
    <scope>NUCLEOTIDE SEQUENCE [LARGE SCALE GENOMIC DNA]</scope>
    <source>
        <strain evidence="9 10">CBS 4282</strain>
    </source>
</reference>
<dbReference type="Proteomes" id="UP000473826">
    <property type="component" value="Unassembled WGS sequence"/>
</dbReference>
<evidence type="ECO:0000256" key="4">
    <source>
        <dbReference type="ARBA" id="ARBA00022989"/>
    </source>
</evidence>
<dbReference type="EMBL" id="QKWK01000001">
    <property type="protein sequence ID" value="TXT16028.1"/>
    <property type="molecule type" value="Genomic_DNA"/>
</dbReference>
<dbReference type="PANTHER" id="PTHR33281">
    <property type="entry name" value="UPF0187 PROTEIN YNEE"/>
    <property type="match status" value="1"/>
</dbReference>
<proteinExistence type="predicted"/>
<dbReference type="GO" id="GO:0005254">
    <property type="term" value="F:chloride channel activity"/>
    <property type="evidence" value="ECO:0007669"/>
    <property type="project" value="InterPro"/>
</dbReference>
<keyword evidence="3 8" id="KW-0812">Transmembrane</keyword>
<protein>
    <submittedName>
        <fullName evidence="9">Uncharacterized protein</fullName>
    </submittedName>
</protein>
<comment type="caution">
    <text evidence="9">The sequence shown here is derived from an EMBL/GenBank/DDBJ whole genome shotgun (WGS) entry which is preliminary data.</text>
</comment>
<keyword evidence="5" id="KW-0406">Ion transport</keyword>
<feature type="region of interest" description="Disordered" evidence="7">
    <location>
        <begin position="199"/>
        <end position="257"/>
    </location>
</feature>
<evidence type="ECO:0000256" key="1">
    <source>
        <dbReference type="ARBA" id="ARBA00004141"/>
    </source>
</evidence>
<evidence type="ECO:0000256" key="6">
    <source>
        <dbReference type="ARBA" id="ARBA00023136"/>
    </source>
</evidence>
<feature type="transmembrane region" description="Helical" evidence="8">
    <location>
        <begin position="57"/>
        <end position="75"/>
    </location>
</feature>
<evidence type="ECO:0000256" key="2">
    <source>
        <dbReference type="ARBA" id="ARBA00022448"/>
    </source>
</evidence>
<evidence type="ECO:0000313" key="9">
    <source>
        <dbReference type="EMBL" id="TXT16028.1"/>
    </source>
</evidence>
<dbReference type="GO" id="GO:0016020">
    <property type="term" value="C:membrane"/>
    <property type="evidence" value="ECO:0007669"/>
    <property type="project" value="UniProtKB-SubCell"/>
</dbReference>
<evidence type="ECO:0000256" key="8">
    <source>
        <dbReference type="SAM" id="Phobius"/>
    </source>
</evidence>
<dbReference type="OrthoDB" id="1368at2759"/>
<feature type="transmembrane region" description="Helical" evidence="8">
    <location>
        <begin position="30"/>
        <end position="51"/>
    </location>
</feature>
<keyword evidence="2" id="KW-0813">Transport</keyword>